<dbReference type="Gene3D" id="2.120.10.30">
    <property type="entry name" value="TolB, C-terminal domain"/>
    <property type="match status" value="2"/>
</dbReference>
<dbReference type="InterPro" id="IPR050778">
    <property type="entry name" value="Cueball_EGF_LRP_Nidogen"/>
</dbReference>
<dbReference type="GO" id="GO:0003677">
    <property type="term" value="F:DNA binding"/>
    <property type="evidence" value="ECO:0007669"/>
    <property type="project" value="UniProtKB-KW"/>
</dbReference>
<name>A0A7W9EMP9_9HYPH</name>
<dbReference type="RefSeq" id="WP_183655687.1">
    <property type="nucleotide sequence ID" value="NZ_JACIJG010000016.1"/>
</dbReference>
<dbReference type="InterPro" id="IPR000033">
    <property type="entry name" value="LDLR_classB_rpt"/>
</dbReference>
<dbReference type="Proteomes" id="UP000555546">
    <property type="component" value="Unassembled WGS sequence"/>
</dbReference>
<dbReference type="AlphaFoldDB" id="A0A7W9EMP9"/>
<accession>A0A7W9EMP9</accession>
<dbReference type="SUPFAM" id="SSF63825">
    <property type="entry name" value="YWTD domain"/>
    <property type="match status" value="1"/>
</dbReference>
<protein>
    <submittedName>
        <fullName evidence="1">DNA-binding beta-propeller fold protein YncE</fullName>
    </submittedName>
</protein>
<gene>
    <name evidence="1" type="ORF">FHS76_003541</name>
</gene>
<sequence length="299" mass="32527">MSRADGTIYVLQARPPAIIALSPDGANQRTIIDLAGTPDGIQVDVANKALYWTNMGSDENLIFANNDGTINRADLDGSNHRILVPSGLAGTPKQIEHDRENGLLYWCDREGMRVMRSRVDGSDVTVLVQTGTFPKDTSDQMRWCVGIAVDAANGHIYWTQKGPDNAGKGRIFRVGIDSPEGQAPAERQDIELLMEGLPEPIDLALDHEQSVLYWTDRGNVDGGNTLNRAKVSKNGLSHHEIVADGLEEGIGLTLDITNHRAFISDLGGNIWLCDLLTPPRSPLKRIAKLGILTGIEFAS</sequence>
<proteinExistence type="predicted"/>
<keyword evidence="2" id="KW-1185">Reference proteome</keyword>
<dbReference type="PANTHER" id="PTHR46513">
    <property type="entry name" value="VITELLOGENIN RECEPTOR-LIKE PROTEIN-RELATED-RELATED"/>
    <property type="match status" value="1"/>
</dbReference>
<dbReference type="EMBL" id="JACIJG010000016">
    <property type="protein sequence ID" value="MBB5703632.1"/>
    <property type="molecule type" value="Genomic_DNA"/>
</dbReference>
<comment type="caution">
    <text evidence="1">The sequence shown here is derived from an EMBL/GenBank/DDBJ whole genome shotgun (WGS) entry which is preliminary data.</text>
</comment>
<dbReference type="InterPro" id="IPR011042">
    <property type="entry name" value="6-blade_b-propeller_TolB-like"/>
</dbReference>
<evidence type="ECO:0000313" key="2">
    <source>
        <dbReference type="Proteomes" id="UP000555546"/>
    </source>
</evidence>
<dbReference type="SMART" id="SM00135">
    <property type="entry name" value="LY"/>
    <property type="match status" value="4"/>
</dbReference>
<evidence type="ECO:0000313" key="1">
    <source>
        <dbReference type="EMBL" id="MBB5703632.1"/>
    </source>
</evidence>
<keyword evidence="1" id="KW-0238">DNA-binding</keyword>
<organism evidence="1 2">
    <name type="scientific">Brucella daejeonensis</name>
    <dbReference type="NCBI Taxonomy" id="659015"/>
    <lineage>
        <taxon>Bacteria</taxon>
        <taxon>Pseudomonadati</taxon>
        <taxon>Pseudomonadota</taxon>
        <taxon>Alphaproteobacteria</taxon>
        <taxon>Hyphomicrobiales</taxon>
        <taxon>Brucellaceae</taxon>
        <taxon>Brucella/Ochrobactrum group</taxon>
        <taxon>Brucella</taxon>
    </lineage>
</organism>
<reference evidence="1 2" key="1">
    <citation type="submission" date="2020-08" db="EMBL/GenBank/DDBJ databases">
        <title>Genomic Encyclopedia of Type Strains, Phase IV (KMG-IV): sequencing the most valuable type-strain genomes for metagenomic binning, comparative biology and taxonomic classification.</title>
        <authorList>
            <person name="Goeker M."/>
        </authorList>
    </citation>
    <scope>NUCLEOTIDE SEQUENCE [LARGE SCALE GENOMIC DNA]</scope>
    <source>
        <strain evidence="1 2">DSM 26944</strain>
    </source>
</reference>